<protein>
    <recommendedName>
        <fullName evidence="4">Ysc84 actin-binding domain-containing protein</fullName>
    </recommendedName>
</protein>
<dbReference type="EMBL" id="CP012333">
    <property type="protein sequence ID" value="AKU94992.1"/>
    <property type="molecule type" value="Genomic_DNA"/>
</dbReference>
<sequence length="733" mass="76897">MLDDVIRSGAEATLTWLGTKDPGLKQLIDKSYGCAVFPAVGRASAVLGCSRGQGAVFEHGKPIGFATVTQLTLGVQVGGETYSELLIFSNKEALEAFKKGKLAFAANASAVIVKAGGTGTTDVSGIVAKAYQRGGMLLELSLGGQKFNYFKHLGKSKKRGKGAKGEEESRLGAGAHGRNGEQEEQQAKQRMTEGAEAVAEQHGEEEIEAKRAEGAPPQGTGNGGEQVHAAEGEEVDPPEDPQGERQDDPVDPPGENADDPPGEGSNENTRVARAAGSRGSHDGHTEAEVAEKDPHHNGGGNGATSLRQRLQGRLKGSGRKLVGNIAHFVSEHGAPHGLDRIGSSIAAKRHPKLIGKPLALLHKVGDAATGLAKEAKIGPTLSDEVDAAVRRMVEHDPGIRGLLDRAYGYAVFPMVGKASAVLGVGYGRGEVFERGQMIGYGAVVQVLLGVQVGGQTYDELIVFENAGALERFKSENLAFAMNASAVLVRAGAAATTNYSSGTAVFIHPEGGMAFELSLGGQKFIYRKKGMGAPPPKFLRGGDFLKQGASRPEGAEAQPAESRGAEETAEAQSGEPEPQEAEETAEAQSAEPEPQEAEETAEAQSAEPEEGVEETAEAQGAEPEPEEYEEEPAEAQSAEAEEYGEEPAEAKGAEAEEYEEEPAEAQGAEAEGYEEEPAEAQSAEPEPEPVETREAQPRRPQPRSPTPRGGTTKPERTPKAGKPMTHAPSKGGRT</sequence>
<dbReference type="RefSeq" id="WP_240488409.1">
    <property type="nucleotide sequence ID" value="NZ_CP012333.1"/>
</dbReference>
<proteinExistence type="predicted"/>
<feature type="compositionally biased region" description="Basic and acidic residues" evidence="1">
    <location>
        <begin position="178"/>
        <end position="213"/>
    </location>
</feature>
<dbReference type="PATRIC" id="fig|1391654.3.peg.1674"/>
<feature type="compositionally biased region" description="Acidic residues" evidence="1">
    <location>
        <begin position="592"/>
        <end position="615"/>
    </location>
</feature>
<feature type="region of interest" description="Disordered" evidence="1">
    <location>
        <begin position="535"/>
        <end position="733"/>
    </location>
</feature>
<dbReference type="AlphaFoldDB" id="A0A0K1PNA1"/>
<evidence type="ECO:0000313" key="3">
    <source>
        <dbReference type="Proteomes" id="UP000064967"/>
    </source>
</evidence>
<organism evidence="2 3">
    <name type="scientific">Labilithrix luteola</name>
    <dbReference type="NCBI Taxonomy" id="1391654"/>
    <lineage>
        <taxon>Bacteria</taxon>
        <taxon>Pseudomonadati</taxon>
        <taxon>Myxococcota</taxon>
        <taxon>Polyangia</taxon>
        <taxon>Polyangiales</taxon>
        <taxon>Labilitrichaceae</taxon>
        <taxon>Labilithrix</taxon>
    </lineage>
</organism>
<keyword evidence="3" id="KW-1185">Reference proteome</keyword>
<dbReference type="STRING" id="1391654.AKJ09_01656"/>
<feature type="compositionally biased region" description="Acidic residues" evidence="1">
    <location>
        <begin position="232"/>
        <end position="241"/>
    </location>
</feature>
<feature type="region of interest" description="Disordered" evidence="1">
    <location>
        <begin position="155"/>
        <end position="305"/>
    </location>
</feature>
<dbReference type="Proteomes" id="UP000064967">
    <property type="component" value="Chromosome"/>
</dbReference>
<evidence type="ECO:0000313" key="2">
    <source>
        <dbReference type="EMBL" id="AKU94992.1"/>
    </source>
</evidence>
<feature type="compositionally biased region" description="Basic and acidic residues" evidence="1">
    <location>
        <begin position="279"/>
        <end position="296"/>
    </location>
</feature>
<dbReference type="CDD" id="cd11524">
    <property type="entry name" value="SYLF"/>
    <property type="match status" value="1"/>
</dbReference>
<gene>
    <name evidence="2" type="ORF">AKJ09_01656</name>
</gene>
<dbReference type="KEGG" id="llu:AKJ09_01656"/>
<reference evidence="2 3" key="1">
    <citation type="submission" date="2015-08" db="EMBL/GenBank/DDBJ databases">
        <authorList>
            <person name="Babu N.S."/>
            <person name="Beckwith C.J."/>
            <person name="Beseler K.G."/>
            <person name="Brison A."/>
            <person name="Carone J.V."/>
            <person name="Caskin T.P."/>
            <person name="Diamond M."/>
            <person name="Durham M.E."/>
            <person name="Foxe J.M."/>
            <person name="Go M."/>
            <person name="Henderson B.A."/>
            <person name="Jones I.B."/>
            <person name="McGettigan J.A."/>
            <person name="Micheletti S.J."/>
            <person name="Nasrallah M.E."/>
            <person name="Ortiz D."/>
            <person name="Piller C.R."/>
            <person name="Privatt S.R."/>
            <person name="Schneider S.L."/>
            <person name="Sharp S."/>
            <person name="Smith T.C."/>
            <person name="Stanton J.D."/>
            <person name="Ullery H.E."/>
            <person name="Wilson R.J."/>
            <person name="Serrano M.G."/>
            <person name="Buck G."/>
            <person name="Lee V."/>
            <person name="Wang Y."/>
            <person name="Carvalho R."/>
            <person name="Voegtly L."/>
            <person name="Shi R."/>
            <person name="Duckworth R."/>
            <person name="Johnson A."/>
            <person name="Loviza R."/>
            <person name="Walstead R."/>
            <person name="Shah Z."/>
            <person name="Kiflezghi M."/>
            <person name="Wade K."/>
            <person name="Ball S.L."/>
            <person name="Bradley K.W."/>
            <person name="Asai D.J."/>
            <person name="Bowman C.A."/>
            <person name="Russell D.A."/>
            <person name="Pope W.H."/>
            <person name="Jacobs-Sera D."/>
            <person name="Hendrix R.W."/>
            <person name="Hatfull G.F."/>
        </authorList>
    </citation>
    <scope>NUCLEOTIDE SEQUENCE [LARGE SCALE GENOMIC DNA]</scope>
    <source>
        <strain evidence="2 3">DSM 27648</strain>
    </source>
</reference>
<name>A0A0K1PNA1_9BACT</name>
<evidence type="ECO:0008006" key="4">
    <source>
        <dbReference type="Google" id="ProtNLM"/>
    </source>
</evidence>
<accession>A0A0K1PNA1</accession>
<feature type="compositionally biased region" description="Acidic residues" evidence="1">
    <location>
        <begin position="622"/>
        <end position="646"/>
    </location>
</feature>
<evidence type="ECO:0000256" key="1">
    <source>
        <dbReference type="SAM" id="MobiDB-lite"/>
    </source>
</evidence>